<dbReference type="PANTHER" id="PTHR22802:SF465">
    <property type="entry name" value="AT17652P-RELATED"/>
    <property type="match status" value="1"/>
</dbReference>
<dbReference type="InterPro" id="IPR016186">
    <property type="entry name" value="C-type_lectin-like/link_sf"/>
</dbReference>
<feature type="transmembrane region" description="Helical" evidence="1">
    <location>
        <begin position="6"/>
        <end position="28"/>
    </location>
</feature>
<name>W8C036_CERCA</name>
<accession>W8C036</accession>
<dbReference type="AlphaFoldDB" id="W8C036"/>
<keyword evidence="1" id="KW-1133">Transmembrane helix</keyword>
<evidence type="ECO:0000313" key="3">
    <source>
        <dbReference type="EMBL" id="JAC02369.1"/>
    </source>
</evidence>
<feature type="domain" description="C-type lectin" evidence="2">
    <location>
        <begin position="88"/>
        <end position="195"/>
    </location>
</feature>
<dbReference type="PROSITE" id="PS50041">
    <property type="entry name" value="C_TYPE_LECTIN_2"/>
    <property type="match status" value="1"/>
</dbReference>
<dbReference type="SUPFAM" id="SSF56436">
    <property type="entry name" value="C-type lectin-like"/>
    <property type="match status" value="1"/>
</dbReference>
<dbReference type="Gene3D" id="3.10.100.10">
    <property type="entry name" value="Mannose-Binding Protein A, subunit A"/>
    <property type="match status" value="1"/>
</dbReference>
<keyword evidence="1" id="KW-0812">Transmembrane</keyword>
<reference evidence="3" key="1">
    <citation type="submission" date="2013-07" db="EMBL/GenBank/DDBJ databases">
        <authorList>
            <person name="Geib S."/>
        </authorList>
    </citation>
    <scope>NUCLEOTIDE SEQUENCE</scope>
</reference>
<dbReference type="InterPro" id="IPR051004">
    <property type="entry name" value="DC-SIGN_domain-containing"/>
</dbReference>
<evidence type="ECO:0000259" key="2">
    <source>
        <dbReference type="PROSITE" id="PS50041"/>
    </source>
</evidence>
<dbReference type="PANTHER" id="PTHR22802">
    <property type="entry name" value="C-TYPE LECTIN SUPERFAMILY MEMBER"/>
    <property type="match status" value="1"/>
</dbReference>
<proteinExistence type="evidence at transcript level"/>
<dbReference type="Pfam" id="PF00059">
    <property type="entry name" value="Lectin_C"/>
    <property type="match status" value="1"/>
</dbReference>
<dbReference type="EMBL" id="GAMC01004187">
    <property type="protein sequence ID" value="JAC02369.1"/>
    <property type="molecule type" value="mRNA"/>
</dbReference>
<organism evidence="3">
    <name type="scientific">Ceratitis capitata</name>
    <name type="common">Mediterranean fruit fly</name>
    <name type="synonym">Tephritis capitata</name>
    <dbReference type="NCBI Taxonomy" id="7213"/>
    <lineage>
        <taxon>Eukaryota</taxon>
        <taxon>Metazoa</taxon>
        <taxon>Ecdysozoa</taxon>
        <taxon>Arthropoda</taxon>
        <taxon>Hexapoda</taxon>
        <taxon>Insecta</taxon>
        <taxon>Pterygota</taxon>
        <taxon>Neoptera</taxon>
        <taxon>Endopterygota</taxon>
        <taxon>Diptera</taxon>
        <taxon>Brachycera</taxon>
        <taxon>Muscomorpha</taxon>
        <taxon>Tephritoidea</taxon>
        <taxon>Tephritidae</taxon>
        <taxon>Ceratitis</taxon>
        <taxon>Ceratitis</taxon>
    </lineage>
</organism>
<sequence length="217" mass="25125">FIKNSSIIFFLIEMLKYGLFVIFICFVAENLSAEYSTESPLENTTDDIYAGLIFPNFSIEALDGPNYRAFPRQVIPKKFVVVAYAKANWFKAQQFCGYQGLALASITSYEEDQVLQKFLYNNNLSFNSEEYWLSGSKHADGREWIWFNSGRPVAFSRWALGRPLGVLGSRKCLAMMANGQWTNDRCEKEKYFICETRCPLNSYDLPIYEEVKEDKYL</sequence>
<dbReference type="SMART" id="SM00034">
    <property type="entry name" value="CLECT"/>
    <property type="match status" value="1"/>
</dbReference>
<dbReference type="CDD" id="cd00037">
    <property type="entry name" value="CLECT"/>
    <property type="match status" value="1"/>
</dbReference>
<dbReference type="InterPro" id="IPR001304">
    <property type="entry name" value="C-type_lectin-like"/>
</dbReference>
<evidence type="ECO:0000256" key="1">
    <source>
        <dbReference type="SAM" id="Phobius"/>
    </source>
</evidence>
<dbReference type="InterPro" id="IPR016187">
    <property type="entry name" value="CTDL_fold"/>
</dbReference>
<keyword evidence="1" id="KW-0472">Membrane</keyword>
<reference evidence="3" key="2">
    <citation type="journal article" date="2014" name="BMC Genomics">
        <title>A genomic perspective to assessing quality of mass-reared SIT flies used in Mediterranean fruit fly (Ceratitis capitata) eradication in California.</title>
        <authorList>
            <person name="Calla B."/>
            <person name="Hall B."/>
            <person name="Hou S."/>
            <person name="Geib S.M."/>
        </authorList>
    </citation>
    <scope>NUCLEOTIDE SEQUENCE</scope>
</reference>
<feature type="non-terminal residue" evidence="3">
    <location>
        <position position="1"/>
    </location>
</feature>
<protein>
    <submittedName>
        <fullName evidence="3">Collectin-12</fullName>
    </submittedName>
</protein>
<dbReference type="OrthoDB" id="7357196at2759"/>
<gene>
    <name evidence="3" type="primary">COL12</name>
</gene>